<keyword evidence="2" id="KW-0125">Carotenoid biosynthesis</keyword>
<comment type="similarity">
    <text evidence="1">Belongs to the sterol desaturase family.</text>
</comment>
<reference evidence="6" key="1">
    <citation type="journal article" date="2019" name="Int. J. Syst. Evol. Microbiol.">
        <title>The Global Catalogue of Microorganisms (GCM) 10K type strain sequencing project: providing services to taxonomists for standard genome sequencing and annotation.</title>
        <authorList>
            <consortium name="The Broad Institute Genomics Platform"/>
            <consortium name="The Broad Institute Genome Sequencing Center for Infectious Disease"/>
            <person name="Wu L."/>
            <person name="Ma J."/>
        </authorList>
    </citation>
    <scope>NUCLEOTIDE SEQUENCE [LARGE SCALE GENOMIC DNA]</scope>
    <source>
        <strain evidence="6">CGMCC 1.10106</strain>
    </source>
</reference>
<protein>
    <recommendedName>
        <fullName evidence="7">Beta-carotene hydroxylase</fullName>
    </recommendedName>
</protein>
<organism evidence="5 6">
    <name type="scientific">Sphingomonas psychrolutea</name>
    <dbReference type="NCBI Taxonomy" id="1259676"/>
    <lineage>
        <taxon>Bacteria</taxon>
        <taxon>Pseudomonadati</taxon>
        <taxon>Pseudomonadota</taxon>
        <taxon>Alphaproteobacteria</taxon>
        <taxon>Sphingomonadales</taxon>
        <taxon>Sphingomonadaceae</taxon>
        <taxon>Sphingomonas</taxon>
    </lineage>
</organism>
<keyword evidence="4" id="KW-0472">Membrane</keyword>
<dbReference type="EMBL" id="BMDW01000006">
    <property type="protein sequence ID" value="GGA44295.1"/>
    <property type="molecule type" value="Genomic_DNA"/>
</dbReference>
<dbReference type="InterPro" id="IPR045019">
    <property type="entry name" value="BETA-OHASE-like"/>
</dbReference>
<proteinExistence type="inferred from homology"/>
<name>A0ABQ1GIN3_9SPHN</name>
<evidence type="ECO:0008006" key="7">
    <source>
        <dbReference type="Google" id="ProtNLM"/>
    </source>
</evidence>
<keyword evidence="4" id="KW-0812">Transmembrane</keyword>
<evidence type="ECO:0000313" key="5">
    <source>
        <dbReference type="EMBL" id="GGA44295.1"/>
    </source>
</evidence>
<gene>
    <name evidence="5" type="ORF">GCM10011395_13130</name>
</gene>
<evidence type="ECO:0000256" key="3">
    <source>
        <dbReference type="ARBA" id="ARBA00023002"/>
    </source>
</evidence>
<keyword evidence="6" id="KW-1185">Reference proteome</keyword>
<accession>A0ABQ1GIN3</accession>
<evidence type="ECO:0000256" key="4">
    <source>
        <dbReference type="SAM" id="Phobius"/>
    </source>
</evidence>
<evidence type="ECO:0000313" key="6">
    <source>
        <dbReference type="Proteomes" id="UP000618591"/>
    </source>
</evidence>
<evidence type="ECO:0000256" key="2">
    <source>
        <dbReference type="ARBA" id="ARBA00022746"/>
    </source>
</evidence>
<keyword evidence="4" id="KW-1133">Transmembrane helix</keyword>
<sequence>MQATIGLGIPALTNPERVKVSGVEQPASAAHAKRMKQGRISCLQCYIGGMSWTTGLLTFFATILGMEVFAYVVHRWVMHGFGWFLHESHHRPRTGFWELNDWYFVIFALPSIVLLVLGTSGTTGDWATWIGAGIAGYGAIYLGFHDVIVHRRVESGYVPRWSYMKRIVQAHRLHHVVGTKHGTVSFGFIYAPKPEVLKAELRRRGMDGVRAAGAQDGSGRVVERV</sequence>
<feature type="transmembrane region" description="Helical" evidence="4">
    <location>
        <begin position="126"/>
        <end position="144"/>
    </location>
</feature>
<keyword evidence="3" id="KW-0560">Oxidoreductase</keyword>
<evidence type="ECO:0000256" key="1">
    <source>
        <dbReference type="ARBA" id="ARBA00009324"/>
    </source>
</evidence>
<dbReference type="PANTHER" id="PTHR31899">
    <property type="entry name" value="BETA-CAROTENE 3-HYDROXYLASE 1, CHLOROPLASTIC"/>
    <property type="match status" value="1"/>
</dbReference>
<dbReference type="PANTHER" id="PTHR31899:SF9">
    <property type="entry name" value="BETA-CAROTENE 3-HYDROXYLASE 1, CHLOROPLASTIC"/>
    <property type="match status" value="1"/>
</dbReference>
<comment type="caution">
    <text evidence="5">The sequence shown here is derived from an EMBL/GenBank/DDBJ whole genome shotgun (WGS) entry which is preliminary data.</text>
</comment>
<dbReference type="Proteomes" id="UP000618591">
    <property type="component" value="Unassembled WGS sequence"/>
</dbReference>
<feature type="transmembrane region" description="Helical" evidence="4">
    <location>
        <begin position="99"/>
        <end position="120"/>
    </location>
</feature>